<feature type="region of interest" description="Disordered" evidence="4">
    <location>
        <begin position="137"/>
        <end position="157"/>
    </location>
</feature>
<sequence>MNPAFAVQLTAARTYLRQALRALVNSLDALSAAPAPPVPQEAPSPAAGQSWVSAEAEEMLREVQQEGPVRLVFTYRYLLSGLLLTSSVAAVAQTAASAPMPKAAKVRQLADYVDPFIGVNDTKAGASNCVIGPQLPFGSINPSPQTQDGDQDGYSPRQPIRGFGQLHVSGTGWGKYGQVFLSPQLGVAPGEKDHDSPKANERARAYEYAVQLTRYGITTSVTPARHAAMYKFVFPKSDQSSILLDITHCLTRDIVPFVGGDVLAGNVTFTGPNRDELRGYGTYRGGFGEGNYHVYFCARVAKKPAAFGTWLNGKLQPGQVSDSLRQPNDRVGAYFTFKTAANEAVYLKVAVSLKSTEQAARWLDAEIPGWNYQKVLSQAQAAWNHQLAKVQVTKGSERDKRLLYTALYHAHLMPRDRTNDLPGFGPEVPMWDDHFAVWDTWRTLFPLHVLLNPGTVAGTINSFSARLQKNGKVKDAFVAGNDMQMEQGGNNVDNIIADAYVKQVPGVNWQQAYAVLKFNADKERQGSAGWRKNEPLLGNYKKQGWIPFGVMAGSMTLEYAYNDFCAAQVAQGLGHTDDARRYLLRSKKWVNLWNPQAESDGFTGFIVPRTQDREFLLIDLKKRQGSWKQFFYEGNSWTYSWFAPHQPDTLVVLNGGPAAFAKKLQHAFKQDLIQYENEPAFLAPQLFHHVGRSDLSSYYVRKLLREGFNEQEGSPGNDDSGAMSSWFVFSALGFFPNAGQNYYYLNGPLFEDVTLTLSNGRRLRIVARNAGPDNIYVQSVKLAGQPVKGFSITHEELMRGGLLEFEMSSKALALQ</sequence>
<dbReference type="PANTHER" id="PTHR12143:SF43">
    <property type="entry name" value="PUTATIVE-RELATED"/>
    <property type="match status" value="1"/>
</dbReference>
<dbReference type="InterPro" id="IPR008928">
    <property type="entry name" value="6-hairpin_glycosidase_sf"/>
</dbReference>
<dbReference type="GO" id="GO:0030246">
    <property type="term" value="F:carbohydrate binding"/>
    <property type="evidence" value="ECO:0007669"/>
    <property type="project" value="InterPro"/>
</dbReference>
<feature type="domain" description="Glycosyl hydrolase family 92 N-terminal" evidence="6">
    <location>
        <begin position="112"/>
        <end position="352"/>
    </location>
</feature>
<evidence type="ECO:0000313" key="7">
    <source>
        <dbReference type="EMBL" id="SFQ80980.1"/>
    </source>
</evidence>
<dbReference type="Gene3D" id="2.70.98.10">
    <property type="match status" value="1"/>
</dbReference>
<dbReference type="GO" id="GO:0006516">
    <property type="term" value="P:glycoprotein catabolic process"/>
    <property type="evidence" value="ECO:0007669"/>
    <property type="project" value="TreeGrafter"/>
</dbReference>
<dbReference type="EMBL" id="FOXS01000009">
    <property type="protein sequence ID" value="SFQ80980.1"/>
    <property type="molecule type" value="Genomic_DNA"/>
</dbReference>
<protein>
    <submittedName>
        <fullName evidence="7">Alpha-1,2-mannosidase, putative</fullName>
    </submittedName>
</protein>
<dbReference type="Pfam" id="PF17678">
    <property type="entry name" value="Glyco_hydro_92N"/>
    <property type="match status" value="1"/>
</dbReference>
<organism evidence="7 8">
    <name type="scientific">Hymenobacter arizonensis</name>
    <name type="common">Siccationidurans arizonensis</name>
    <dbReference type="NCBI Taxonomy" id="1227077"/>
    <lineage>
        <taxon>Bacteria</taxon>
        <taxon>Pseudomonadati</taxon>
        <taxon>Bacteroidota</taxon>
        <taxon>Cytophagia</taxon>
        <taxon>Cytophagales</taxon>
        <taxon>Hymenobacteraceae</taxon>
        <taxon>Hymenobacter</taxon>
    </lineage>
</organism>
<comment type="subunit">
    <text evidence="2">Monomer.</text>
</comment>
<evidence type="ECO:0000256" key="4">
    <source>
        <dbReference type="SAM" id="MobiDB-lite"/>
    </source>
</evidence>
<dbReference type="AlphaFoldDB" id="A0A1I6BJ64"/>
<dbReference type="GO" id="GO:0005829">
    <property type="term" value="C:cytosol"/>
    <property type="evidence" value="ECO:0007669"/>
    <property type="project" value="TreeGrafter"/>
</dbReference>
<dbReference type="SUPFAM" id="SSF48208">
    <property type="entry name" value="Six-hairpin glycosidases"/>
    <property type="match status" value="1"/>
</dbReference>
<dbReference type="RefSeq" id="WP_092678645.1">
    <property type="nucleotide sequence ID" value="NZ_FOXS01000009.1"/>
</dbReference>
<dbReference type="Gene3D" id="3.30.2080.10">
    <property type="entry name" value="GH92 mannosidase domain"/>
    <property type="match status" value="1"/>
</dbReference>
<keyword evidence="8" id="KW-1185">Reference proteome</keyword>
<dbReference type="Gene3D" id="1.20.1050.60">
    <property type="entry name" value="alpha-1,2-mannosidase"/>
    <property type="match status" value="1"/>
</dbReference>
<comment type="cofactor">
    <cofactor evidence="1">
        <name>Ca(2+)</name>
        <dbReference type="ChEBI" id="CHEBI:29108"/>
    </cofactor>
</comment>
<evidence type="ECO:0000259" key="5">
    <source>
        <dbReference type="Pfam" id="PF07971"/>
    </source>
</evidence>
<proteinExistence type="predicted"/>
<dbReference type="InterPro" id="IPR050883">
    <property type="entry name" value="PNGase"/>
</dbReference>
<dbReference type="STRING" id="1227077.SAMN04515668_4603"/>
<dbReference type="Proteomes" id="UP000199029">
    <property type="component" value="Unassembled WGS sequence"/>
</dbReference>
<evidence type="ECO:0000313" key="8">
    <source>
        <dbReference type="Proteomes" id="UP000199029"/>
    </source>
</evidence>
<evidence type="ECO:0000256" key="3">
    <source>
        <dbReference type="ARBA" id="ARBA00022837"/>
    </source>
</evidence>
<dbReference type="PANTHER" id="PTHR12143">
    <property type="entry name" value="PEPTIDE N-GLYCANASE PNGASE -RELATED"/>
    <property type="match status" value="1"/>
</dbReference>
<dbReference type="InterPro" id="IPR012939">
    <property type="entry name" value="Glyco_hydro_92"/>
</dbReference>
<dbReference type="GO" id="GO:0005975">
    <property type="term" value="P:carbohydrate metabolic process"/>
    <property type="evidence" value="ECO:0007669"/>
    <property type="project" value="InterPro"/>
</dbReference>
<evidence type="ECO:0000256" key="1">
    <source>
        <dbReference type="ARBA" id="ARBA00001913"/>
    </source>
</evidence>
<feature type="domain" description="Glycosyl hydrolase family 92" evidence="5">
    <location>
        <begin position="358"/>
        <end position="808"/>
    </location>
</feature>
<dbReference type="OrthoDB" id="9804511at2"/>
<gene>
    <name evidence="7" type="ORF">SAMN04515668_4603</name>
</gene>
<dbReference type="InterPro" id="IPR005887">
    <property type="entry name" value="GH92_a_mannosidase_put"/>
</dbReference>
<dbReference type="Gene3D" id="1.20.1610.10">
    <property type="entry name" value="alpha-1,2-mannosidases domains"/>
    <property type="match status" value="1"/>
</dbReference>
<name>A0A1I6BJ64_HYMAR</name>
<evidence type="ECO:0000259" key="6">
    <source>
        <dbReference type="Pfam" id="PF17678"/>
    </source>
</evidence>
<dbReference type="NCBIfam" id="TIGR01180">
    <property type="entry name" value="aman2_put"/>
    <property type="match status" value="1"/>
</dbReference>
<evidence type="ECO:0000256" key="2">
    <source>
        <dbReference type="ARBA" id="ARBA00011245"/>
    </source>
</evidence>
<dbReference type="Pfam" id="PF07971">
    <property type="entry name" value="Glyco_hydro_92"/>
    <property type="match status" value="1"/>
</dbReference>
<dbReference type="GO" id="GO:0000224">
    <property type="term" value="F:peptide-N4-(N-acetyl-beta-glucosaminyl)asparagine amidase activity"/>
    <property type="evidence" value="ECO:0007669"/>
    <property type="project" value="TreeGrafter"/>
</dbReference>
<accession>A0A1I6BJ64</accession>
<reference evidence="8" key="1">
    <citation type="submission" date="2016-10" db="EMBL/GenBank/DDBJ databases">
        <authorList>
            <person name="Varghese N."/>
            <person name="Submissions S."/>
        </authorList>
    </citation>
    <scope>NUCLEOTIDE SEQUENCE [LARGE SCALE GENOMIC DNA]</scope>
    <source>
        <strain evidence="8">OR362-8,ATCC BAA-1266,JCM 13504</strain>
    </source>
</reference>
<keyword evidence="3" id="KW-0106">Calcium</keyword>
<dbReference type="InterPro" id="IPR014718">
    <property type="entry name" value="GH-type_carb-bd"/>
</dbReference>
<dbReference type="InterPro" id="IPR041371">
    <property type="entry name" value="GH92_N"/>
</dbReference>